<sequence>MEEIGKSDHSHIKADTNNMEIKSKSCGQKVAGRRKRLGGCHGACGHKVGDSWSKASLLQLIRLPMARRSGFESRSDILKVKEEFGNQINLCRDRGLNPGPPAQKSDTLPLDRQFQKSLNSDHLEWIQFTPLIVCLPTALWVIFTAWPVTFSYK</sequence>
<keyword evidence="2" id="KW-1133">Transmembrane helix</keyword>
<gene>
    <name evidence="3" type="ORF">TGEB3V08_LOCUS4373</name>
</gene>
<feature type="region of interest" description="Disordered" evidence="1">
    <location>
        <begin position="1"/>
        <end position="20"/>
    </location>
</feature>
<keyword evidence="2" id="KW-0472">Membrane</keyword>
<reference evidence="3" key="1">
    <citation type="submission" date="2020-11" db="EMBL/GenBank/DDBJ databases">
        <authorList>
            <person name="Tran Van P."/>
        </authorList>
    </citation>
    <scope>NUCLEOTIDE SEQUENCE</scope>
</reference>
<keyword evidence="2" id="KW-0812">Transmembrane</keyword>
<accession>A0A7R9PKX7</accession>
<proteinExistence type="predicted"/>
<name>A0A7R9PKX7_TIMGE</name>
<dbReference type="EMBL" id="OE840505">
    <property type="protein sequence ID" value="CAD7590896.1"/>
    <property type="molecule type" value="Genomic_DNA"/>
</dbReference>
<dbReference type="AlphaFoldDB" id="A0A7R9PKX7"/>
<evidence type="ECO:0000256" key="1">
    <source>
        <dbReference type="SAM" id="MobiDB-lite"/>
    </source>
</evidence>
<evidence type="ECO:0000313" key="3">
    <source>
        <dbReference type="EMBL" id="CAD7590896.1"/>
    </source>
</evidence>
<organism evidence="3">
    <name type="scientific">Timema genevievae</name>
    <name type="common">Walking stick</name>
    <dbReference type="NCBI Taxonomy" id="629358"/>
    <lineage>
        <taxon>Eukaryota</taxon>
        <taxon>Metazoa</taxon>
        <taxon>Ecdysozoa</taxon>
        <taxon>Arthropoda</taxon>
        <taxon>Hexapoda</taxon>
        <taxon>Insecta</taxon>
        <taxon>Pterygota</taxon>
        <taxon>Neoptera</taxon>
        <taxon>Polyneoptera</taxon>
        <taxon>Phasmatodea</taxon>
        <taxon>Timematodea</taxon>
        <taxon>Timematoidea</taxon>
        <taxon>Timematidae</taxon>
        <taxon>Timema</taxon>
    </lineage>
</organism>
<feature type="compositionally biased region" description="Basic and acidic residues" evidence="1">
    <location>
        <begin position="1"/>
        <end position="14"/>
    </location>
</feature>
<evidence type="ECO:0000256" key="2">
    <source>
        <dbReference type="SAM" id="Phobius"/>
    </source>
</evidence>
<protein>
    <submittedName>
        <fullName evidence="3">Uncharacterized protein</fullName>
    </submittedName>
</protein>
<feature type="transmembrane region" description="Helical" evidence="2">
    <location>
        <begin position="125"/>
        <end position="146"/>
    </location>
</feature>